<keyword evidence="1 5" id="KW-0547">Nucleotide-binding</keyword>
<comment type="catalytic activity">
    <reaction evidence="5">
        <text>ATP + H2O = ADP + phosphate + H(+)</text>
        <dbReference type="Rhea" id="RHEA:13065"/>
        <dbReference type="ChEBI" id="CHEBI:15377"/>
        <dbReference type="ChEBI" id="CHEBI:15378"/>
        <dbReference type="ChEBI" id="CHEBI:30616"/>
        <dbReference type="ChEBI" id="CHEBI:43474"/>
        <dbReference type="ChEBI" id="CHEBI:456216"/>
        <dbReference type="EC" id="3.6.4.13"/>
    </reaction>
</comment>
<gene>
    <name evidence="8" type="ORF">DB88DRAFT_442735</name>
</gene>
<dbReference type="InterPro" id="IPR027417">
    <property type="entry name" value="P-loop_NTPase"/>
</dbReference>
<keyword evidence="4 5" id="KW-0694">RNA-binding</keyword>
<keyword evidence="3 5" id="KW-0067">ATP-binding</keyword>
<evidence type="ECO:0000313" key="9">
    <source>
        <dbReference type="Proteomes" id="UP001182556"/>
    </source>
</evidence>
<protein>
    <recommendedName>
        <fullName evidence="5">ATP-dependent RNA helicase</fullName>
        <ecNumber evidence="5">3.6.4.13</ecNumber>
    </recommendedName>
</protein>
<dbReference type="PROSITE" id="PS51194">
    <property type="entry name" value="HELICASE_CTER"/>
    <property type="match status" value="1"/>
</dbReference>
<evidence type="ECO:0000256" key="1">
    <source>
        <dbReference type="ARBA" id="ARBA00022741"/>
    </source>
</evidence>
<accession>A0AAD9FNU7</accession>
<evidence type="ECO:0000313" key="8">
    <source>
        <dbReference type="EMBL" id="KAK1921838.1"/>
    </source>
</evidence>
<dbReference type="GO" id="GO:0003724">
    <property type="term" value="F:RNA helicase activity"/>
    <property type="evidence" value="ECO:0007669"/>
    <property type="project" value="UniProtKB-EC"/>
</dbReference>
<evidence type="ECO:0000256" key="5">
    <source>
        <dbReference type="RuleBase" id="RU365068"/>
    </source>
</evidence>
<keyword evidence="2 5" id="KW-0378">Hydrolase</keyword>
<dbReference type="PANTHER" id="PTHR24031">
    <property type="entry name" value="RNA HELICASE"/>
    <property type="match status" value="1"/>
</dbReference>
<dbReference type="SUPFAM" id="SSF52540">
    <property type="entry name" value="P-loop containing nucleoside triphosphate hydrolases"/>
    <property type="match status" value="1"/>
</dbReference>
<dbReference type="Pfam" id="PF00271">
    <property type="entry name" value="Helicase_C"/>
    <property type="match status" value="1"/>
</dbReference>
<dbReference type="InterPro" id="IPR014001">
    <property type="entry name" value="Helicase_ATP-bd"/>
</dbReference>
<name>A0AAD9FNU7_PAPLA</name>
<evidence type="ECO:0000256" key="4">
    <source>
        <dbReference type="ARBA" id="ARBA00022884"/>
    </source>
</evidence>
<dbReference type="InterPro" id="IPR011545">
    <property type="entry name" value="DEAD/DEAH_box_helicase_dom"/>
</dbReference>
<comment type="caution">
    <text evidence="8">The sequence shown here is derived from an EMBL/GenBank/DDBJ whole genome shotgun (WGS) entry which is preliminary data.</text>
</comment>
<evidence type="ECO:0000259" key="6">
    <source>
        <dbReference type="PROSITE" id="PS51192"/>
    </source>
</evidence>
<comment type="domain">
    <text evidence="5">The Q motif is unique to and characteristic of the DEAD box family of RNA helicases and controls ATP binding and hydrolysis.</text>
</comment>
<dbReference type="Pfam" id="PF00270">
    <property type="entry name" value="DEAD"/>
    <property type="match status" value="1"/>
</dbReference>
<dbReference type="GO" id="GO:0005524">
    <property type="term" value="F:ATP binding"/>
    <property type="evidence" value="ECO:0007669"/>
    <property type="project" value="UniProtKB-UniRule"/>
</dbReference>
<keyword evidence="9" id="KW-1185">Reference proteome</keyword>
<feature type="domain" description="Helicase ATP-binding" evidence="6">
    <location>
        <begin position="78"/>
        <end position="278"/>
    </location>
</feature>
<dbReference type="EMBL" id="JAODAN010000010">
    <property type="protein sequence ID" value="KAK1921838.1"/>
    <property type="molecule type" value="Genomic_DNA"/>
</dbReference>
<dbReference type="EC" id="3.6.4.13" evidence="5"/>
<keyword evidence="5 8" id="KW-0347">Helicase</keyword>
<dbReference type="AlphaFoldDB" id="A0AAD9FNU7"/>
<dbReference type="GO" id="GO:0016787">
    <property type="term" value="F:hydrolase activity"/>
    <property type="evidence" value="ECO:0007669"/>
    <property type="project" value="UniProtKB-KW"/>
</dbReference>
<reference evidence="8" key="1">
    <citation type="submission" date="2023-02" db="EMBL/GenBank/DDBJ databases">
        <title>Identification and recombinant expression of a fungal hydrolase from Papiliotrema laurentii that hydrolyzes apple cutin and clears colloidal polyester polyurethane.</title>
        <authorList>
            <consortium name="DOE Joint Genome Institute"/>
            <person name="Roman V.A."/>
            <person name="Bojanowski C."/>
            <person name="Crable B.R."/>
            <person name="Wagner D.N."/>
            <person name="Hung C.S."/>
            <person name="Nadeau L.J."/>
            <person name="Schratz L."/>
            <person name="Haridas S."/>
            <person name="Pangilinan J."/>
            <person name="Lipzen A."/>
            <person name="Na H."/>
            <person name="Yan M."/>
            <person name="Ng V."/>
            <person name="Grigoriev I.V."/>
            <person name="Spatafora J.W."/>
            <person name="Barlow D."/>
            <person name="Biffinger J."/>
            <person name="Kelley-Loughnane N."/>
            <person name="Varaljay V.A."/>
            <person name="Crookes-Goodson W.J."/>
        </authorList>
    </citation>
    <scope>NUCLEOTIDE SEQUENCE</scope>
    <source>
        <strain evidence="8">5307AH</strain>
    </source>
</reference>
<comment type="similarity">
    <text evidence="5">Belongs to the DEAD box helicase family.</text>
</comment>
<dbReference type="SMART" id="SM00490">
    <property type="entry name" value="HELICc"/>
    <property type="match status" value="1"/>
</dbReference>
<organism evidence="8 9">
    <name type="scientific">Papiliotrema laurentii</name>
    <name type="common">Cryptococcus laurentii</name>
    <dbReference type="NCBI Taxonomy" id="5418"/>
    <lineage>
        <taxon>Eukaryota</taxon>
        <taxon>Fungi</taxon>
        <taxon>Dikarya</taxon>
        <taxon>Basidiomycota</taxon>
        <taxon>Agaricomycotina</taxon>
        <taxon>Tremellomycetes</taxon>
        <taxon>Tremellales</taxon>
        <taxon>Rhynchogastremaceae</taxon>
        <taxon>Papiliotrema</taxon>
    </lineage>
</organism>
<dbReference type="PROSITE" id="PS51192">
    <property type="entry name" value="HELICASE_ATP_BIND_1"/>
    <property type="match status" value="1"/>
</dbReference>
<dbReference type="Proteomes" id="UP001182556">
    <property type="component" value="Unassembled WGS sequence"/>
</dbReference>
<evidence type="ECO:0000259" key="7">
    <source>
        <dbReference type="PROSITE" id="PS51194"/>
    </source>
</evidence>
<dbReference type="Gene3D" id="3.40.50.300">
    <property type="entry name" value="P-loop containing nucleotide triphosphate hydrolases"/>
    <property type="match status" value="2"/>
</dbReference>
<sequence>MEVPEPTGGYGFVYHPRARAFKPNTYQVPETAASEAEAAPAKFESFPMHPALVDTLKQRYGESAETTYIQSLALSHLCPEAPARSRTILGAETGSGKTLAYLLPLMTNLKATEMTQPTDWNTDKGERRLLPRALVLQPTHELTRQSTAMAKSMIHGIKLSATGMSNTKAGGTNLRSGPVDILFGTGAMTRRMFGIRKPGMTLEEGYEKTEWVGADRIDWLVIDEADVLLSKDFRQETMLILQHITSQRPDVNIILCTATFPPSLLNLLKSHEELSDNPFVHLLSPKLHKLPRNLEARFVPRSRGDLISDVTHEVKRVMTEDAIKRKHMLAQGKNVDKSKMIVFCNTDSRVQAVSEALTAKGIDNLTWMKEGENRRHGSSGPLKSFLLDPKVSVDEAMSPAAADKSKVKSGEPDPRVLVTTGILSRGLDFSPLISTVFLVDQPKDILDFVHRAGRAGRAGRKGRVVIFGQSQGRRAEDGRLGSAVRSVMRDNVQDQRETWKELRLKRLELFRGKQKEWEEMQAKRQGKKIIRRPGFGWKKEAPGYGLVKGEERKEHLEKKYGVKVEEPQPQEERLRRY</sequence>
<proteinExistence type="inferred from homology"/>
<evidence type="ECO:0000256" key="2">
    <source>
        <dbReference type="ARBA" id="ARBA00022801"/>
    </source>
</evidence>
<comment type="function">
    <text evidence="5">RNA helicase.</text>
</comment>
<dbReference type="SMART" id="SM00487">
    <property type="entry name" value="DEXDc"/>
    <property type="match status" value="1"/>
</dbReference>
<feature type="domain" description="Helicase C-terminal" evidence="7">
    <location>
        <begin position="309"/>
        <end position="503"/>
    </location>
</feature>
<dbReference type="GO" id="GO:0003723">
    <property type="term" value="F:RNA binding"/>
    <property type="evidence" value="ECO:0007669"/>
    <property type="project" value="UniProtKB-UniRule"/>
</dbReference>
<dbReference type="InterPro" id="IPR001650">
    <property type="entry name" value="Helicase_C-like"/>
</dbReference>
<evidence type="ECO:0000256" key="3">
    <source>
        <dbReference type="ARBA" id="ARBA00022840"/>
    </source>
</evidence>